<dbReference type="Pfam" id="PF03631">
    <property type="entry name" value="Virul_fac_BrkB"/>
    <property type="match status" value="1"/>
</dbReference>
<comment type="subcellular location">
    <subcellularLocation>
        <location evidence="1">Cell membrane</location>
        <topology evidence="1">Multi-pass membrane protein</topology>
    </subcellularLocation>
</comment>
<comment type="caution">
    <text evidence="7">The sequence shown here is derived from an EMBL/GenBank/DDBJ whole genome shotgun (WGS) entry which is preliminary data.</text>
</comment>
<reference evidence="7 8" key="1">
    <citation type="submission" date="2014-04" db="EMBL/GenBank/DDBJ databases">
        <title>A comprehensive comparison of genomes of Erythrobacter spp. strains.</title>
        <authorList>
            <person name="Zheng Q."/>
        </authorList>
    </citation>
    <scope>NUCLEOTIDE SEQUENCE [LARGE SCALE GENOMIC DNA]</scope>
    <source>
        <strain evidence="7 8">DSM 6997</strain>
    </source>
</reference>
<sequence length="332" mass="36116">MEIRSLSPEARRLRAQTQPVQFSALGAPVAPQPGLFGFIAHHIGPGTRAFETVRRTLVGTWQDGFIHAGNLAYLSMLAIFPFFIIGAALFELVGGREQALELVTAVLEAMPPTVGSAIGPVAEEIVDAPQGWLLWLGAGVALWTVSNLVETIREILRRAYGTRPMLAFWKSRLFSAALILAAVVVLMVSLFASVLIGTMQQMILSFLPEFSETVGELRISRIVPALGLGVSLYLLFFTLTPSTYRSKAFPKWPGPAFTAIWWLGVTAAMPPILRGVFTYDLIYGSMAGIIIALFFFWLVGLGLVIGAELNAALAEPENEQQTHETIEEETAA</sequence>
<dbReference type="AlphaFoldDB" id="A0A074M7X1"/>
<dbReference type="EMBL" id="JMIW01000005">
    <property type="protein sequence ID" value="KEO89509.1"/>
    <property type="molecule type" value="Genomic_DNA"/>
</dbReference>
<dbReference type="eggNOG" id="COG1295">
    <property type="taxonomic scope" value="Bacteria"/>
</dbReference>
<name>A0A074M7X1_ERYLO</name>
<feature type="transmembrane region" description="Helical" evidence="6">
    <location>
        <begin position="281"/>
        <end position="305"/>
    </location>
</feature>
<evidence type="ECO:0000256" key="6">
    <source>
        <dbReference type="SAM" id="Phobius"/>
    </source>
</evidence>
<gene>
    <name evidence="7" type="ORF">EH31_12755</name>
</gene>
<feature type="transmembrane region" description="Helical" evidence="6">
    <location>
        <begin position="71"/>
        <end position="90"/>
    </location>
</feature>
<dbReference type="STRING" id="1044.EH31_12755"/>
<keyword evidence="5 6" id="KW-0472">Membrane</keyword>
<evidence type="ECO:0000313" key="8">
    <source>
        <dbReference type="Proteomes" id="UP000027647"/>
    </source>
</evidence>
<proteinExistence type="predicted"/>
<dbReference type="InterPro" id="IPR017039">
    <property type="entry name" value="Virul_fac_BrkB"/>
</dbReference>
<dbReference type="RefSeq" id="WP_051699219.1">
    <property type="nucleotide sequence ID" value="NZ_JMIW01000005.1"/>
</dbReference>
<organism evidence="7 8">
    <name type="scientific">Erythrobacter longus</name>
    <dbReference type="NCBI Taxonomy" id="1044"/>
    <lineage>
        <taxon>Bacteria</taxon>
        <taxon>Pseudomonadati</taxon>
        <taxon>Pseudomonadota</taxon>
        <taxon>Alphaproteobacteria</taxon>
        <taxon>Sphingomonadales</taxon>
        <taxon>Erythrobacteraceae</taxon>
        <taxon>Erythrobacter/Porphyrobacter group</taxon>
        <taxon>Erythrobacter</taxon>
    </lineage>
</organism>
<keyword evidence="4 6" id="KW-1133">Transmembrane helix</keyword>
<evidence type="ECO:0000313" key="7">
    <source>
        <dbReference type="EMBL" id="KEO89509.1"/>
    </source>
</evidence>
<dbReference type="GO" id="GO:0005886">
    <property type="term" value="C:plasma membrane"/>
    <property type="evidence" value="ECO:0007669"/>
    <property type="project" value="UniProtKB-SubCell"/>
</dbReference>
<keyword evidence="8" id="KW-1185">Reference proteome</keyword>
<dbReference type="OrthoDB" id="9781030at2"/>
<dbReference type="Proteomes" id="UP000027647">
    <property type="component" value="Unassembled WGS sequence"/>
</dbReference>
<feature type="transmembrane region" description="Helical" evidence="6">
    <location>
        <begin position="252"/>
        <end position="269"/>
    </location>
</feature>
<dbReference type="PANTHER" id="PTHR30213:SF0">
    <property type="entry name" value="UPF0761 MEMBRANE PROTEIN YIHY"/>
    <property type="match status" value="1"/>
</dbReference>
<evidence type="ECO:0000256" key="2">
    <source>
        <dbReference type="ARBA" id="ARBA00022475"/>
    </source>
</evidence>
<keyword evidence="2" id="KW-1003">Cell membrane</keyword>
<evidence type="ECO:0000256" key="5">
    <source>
        <dbReference type="ARBA" id="ARBA00023136"/>
    </source>
</evidence>
<protein>
    <submittedName>
        <fullName evidence="7">Ribonuclease BN</fullName>
    </submittedName>
</protein>
<feature type="transmembrane region" description="Helical" evidence="6">
    <location>
        <begin position="219"/>
        <end position="240"/>
    </location>
</feature>
<accession>A0A074M7X1</accession>
<dbReference type="PIRSF" id="PIRSF035875">
    <property type="entry name" value="RNase_BN"/>
    <property type="match status" value="1"/>
</dbReference>
<dbReference type="PANTHER" id="PTHR30213">
    <property type="entry name" value="INNER MEMBRANE PROTEIN YHJD"/>
    <property type="match status" value="1"/>
</dbReference>
<feature type="transmembrane region" description="Helical" evidence="6">
    <location>
        <begin position="173"/>
        <end position="199"/>
    </location>
</feature>
<evidence type="ECO:0000256" key="4">
    <source>
        <dbReference type="ARBA" id="ARBA00022989"/>
    </source>
</evidence>
<evidence type="ECO:0000256" key="1">
    <source>
        <dbReference type="ARBA" id="ARBA00004651"/>
    </source>
</evidence>
<keyword evidence="3 6" id="KW-0812">Transmembrane</keyword>
<evidence type="ECO:0000256" key="3">
    <source>
        <dbReference type="ARBA" id="ARBA00022692"/>
    </source>
</evidence>